<organism evidence="2">
    <name type="scientific">marine metagenome</name>
    <dbReference type="NCBI Taxonomy" id="408172"/>
    <lineage>
        <taxon>unclassified sequences</taxon>
        <taxon>metagenomes</taxon>
        <taxon>ecological metagenomes</taxon>
    </lineage>
</organism>
<evidence type="ECO:0000256" key="1">
    <source>
        <dbReference type="SAM" id="MobiDB-lite"/>
    </source>
</evidence>
<evidence type="ECO:0000313" key="2">
    <source>
        <dbReference type="EMBL" id="SVD91001.1"/>
    </source>
</evidence>
<evidence type="ECO:0008006" key="3">
    <source>
        <dbReference type="Google" id="ProtNLM"/>
    </source>
</evidence>
<reference evidence="2" key="1">
    <citation type="submission" date="2018-05" db="EMBL/GenBank/DDBJ databases">
        <authorList>
            <person name="Lanie J.A."/>
            <person name="Ng W.-L."/>
            <person name="Kazmierczak K.M."/>
            <person name="Andrzejewski T.M."/>
            <person name="Davidsen T.M."/>
            <person name="Wayne K.J."/>
            <person name="Tettelin H."/>
            <person name="Glass J.I."/>
            <person name="Rusch D."/>
            <person name="Podicherti R."/>
            <person name="Tsui H.-C.T."/>
            <person name="Winkler M.E."/>
        </authorList>
    </citation>
    <scope>NUCLEOTIDE SEQUENCE</scope>
</reference>
<gene>
    <name evidence="2" type="ORF">METZ01_LOCUS443855</name>
</gene>
<feature type="region of interest" description="Disordered" evidence="1">
    <location>
        <begin position="1"/>
        <end position="30"/>
    </location>
</feature>
<accession>A0A382Z669</accession>
<proteinExistence type="predicted"/>
<sequence length="30" mass="2906">MVDFSANGTTAGGYLAVPDGGRGPGVVVLQ</sequence>
<dbReference type="EMBL" id="UINC01181351">
    <property type="protein sequence ID" value="SVD91001.1"/>
    <property type="molecule type" value="Genomic_DNA"/>
</dbReference>
<name>A0A382Z669_9ZZZZ</name>
<dbReference type="AlphaFoldDB" id="A0A382Z669"/>
<feature type="non-terminal residue" evidence="2">
    <location>
        <position position="30"/>
    </location>
</feature>
<protein>
    <recommendedName>
        <fullName evidence="3">Dienelactone hydrolase domain-containing protein</fullName>
    </recommendedName>
</protein>